<evidence type="ECO:0000256" key="1">
    <source>
        <dbReference type="SAM" id="MobiDB-lite"/>
    </source>
</evidence>
<reference evidence="2" key="1">
    <citation type="submission" date="2019-08" db="EMBL/GenBank/DDBJ databases">
        <authorList>
            <person name="Kucharzyk K."/>
            <person name="Murdoch R.W."/>
            <person name="Higgins S."/>
            <person name="Loffler F."/>
        </authorList>
    </citation>
    <scope>NUCLEOTIDE SEQUENCE</scope>
</reference>
<comment type="caution">
    <text evidence="2">The sequence shown here is derived from an EMBL/GenBank/DDBJ whole genome shotgun (WGS) entry which is preliminary data.</text>
</comment>
<dbReference type="AlphaFoldDB" id="A0A644YSE9"/>
<organism evidence="2">
    <name type="scientific">bioreactor metagenome</name>
    <dbReference type="NCBI Taxonomy" id="1076179"/>
    <lineage>
        <taxon>unclassified sequences</taxon>
        <taxon>metagenomes</taxon>
        <taxon>ecological metagenomes</taxon>
    </lineage>
</organism>
<feature type="compositionally biased region" description="Basic residues" evidence="1">
    <location>
        <begin position="45"/>
        <end position="60"/>
    </location>
</feature>
<feature type="compositionally biased region" description="Basic and acidic residues" evidence="1">
    <location>
        <begin position="1"/>
        <end position="22"/>
    </location>
</feature>
<sequence length="76" mass="8776">MERQRGNNVDNDGHDEQMDKGAQRMNHQHRRSANAVHPEGTHSARFTHFHQRSRRTHHRTHGDGENCHGGREGGLH</sequence>
<evidence type="ECO:0000313" key="2">
    <source>
        <dbReference type="EMBL" id="MPM28994.1"/>
    </source>
</evidence>
<feature type="region of interest" description="Disordered" evidence="1">
    <location>
        <begin position="1"/>
        <end position="76"/>
    </location>
</feature>
<dbReference type="EMBL" id="VSSQ01005399">
    <property type="protein sequence ID" value="MPM28994.1"/>
    <property type="molecule type" value="Genomic_DNA"/>
</dbReference>
<accession>A0A644YSE9</accession>
<feature type="compositionally biased region" description="Basic and acidic residues" evidence="1">
    <location>
        <begin position="61"/>
        <end position="76"/>
    </location>
</feature>
<proteinExistence type="predicted"/>
<gene>
    <name evidence="2" type="ORF">SDC9_75532</name>
</gene>
<name>A0A644YSE9_9ZZZZ</name>
<protein>
    <submittedName>
        <fullName evidence="2">Uncharacterized protein</fullName>
    </submittedName>
</protein>